<protein>
    <submittedName>
        <fullName evidence="1">Uncharacterized protein</fullName>
    </submittedName>
</protein>
<proteinExistence type="predicted"/>
<organism evidence="1">
    <name type="scientific">Rhizophora mucronata</name>
    <name type="common">Asiatic mangrove</name>
    <dbReference type="NCBI Taxonomy" id="61149"/>
    <lineage>
        <taxon>Eukaryota</taxon>
        <taxon>Viridiplantae</taxon>
        <taxon>Streptophyta</taxon>
        <taxon>Embryophyta</taxon>
        <taxon>Tracheophyta</taxon>
        <taxon>Spermatophyta</taxon>
        <taxon>Magnoliopsida</taxon>
        <taxon>eudicotyledons</taxon>
        <taxon>Gunneridae</taxon>
        <taxon>Pentapetalae</taxon>
        <taxon>rosids</taxon>
        <taxon>fabids</taxon>
        <taxon>Malpighiales</taxon>
        <taxon>Rhizophoraceae</taxon>
        <taxon>Rhizophora</taxon>
    </lineage>
</organism>
<evidence type="ECO:0000313" key="1">
    <source>
        <dbReference type="EMBL" id="MBX69791.1"/>
    </source>
</evidence>
<dbReference type="EMBL" id="GGEC01089307">
    <property type="protein sequence ID" value="MBX69791.1"/>
    <property type="molecule type" value="Transcribed_RNA"/>
</dbReference>
<name>A0A2P2QSA7_RHIMU</name>
<accession>A0A2P2QSA7</accession>
<reference evidence="1" key="1">
    <citation type="submission" date="2018-02" db="EMBL/GenBank/DDBJ databases">
        <title>Rhizophora mucronata_Transcriptome.</title>
        <authorList>
            <person name="Meera S.P."/>
            <person name="Sreeshan A."/>
            <person name="Augustine A."/>
        </authorList>
    </citation>
    <scope>NUCLEOTIDE SEQUENCE</scope>
    <source>
        <tissue evidence="1">Leaf</tissue>
    </source>
</reference>
<sequence>MSTLNHQHCHHLQKSRLPLSLIFFPPNQILDKEAKYL</sequence>
<dbReference type="AlphaFoldDB" id="A0A2P2QSA7"/>